<dbReference type="PANTHER" id="PTHR11461:SF211">
    <property type="entry name" value="GH10112P-RELATED"/>
    <property type="match status" value="1"/>
</dbReference>
<dbReference type="Proteomes" id="UP000327044">
    <property type="component" value="Unassembled WGS sequence"/>
</dbReference>
<reference evidence="8" key="3">
    <citation type="submission" date="2019-08" db="EMBL/GenBank/DDBJ databases">
        <authorList>
            <consortium name="Photinus pyralis genome working group"/>
            <person name="Fallon T.R."/>
            <person name="Sander Lower S.E."/>
            <person name="Weng J.-K."/>
        </authorList>
    </citation>
    <scope>NUCLEOTIDE SEQUENCE</scope>
    <source>
        <strain evidence="8">1611_PpyrPB1</strain>
        <tissue evidence="8">Whole body</tissue>
    </source>
</reference>
<reference evidence="7" key="1">
    <citation type="journal article" date="2016" name="Sci. Rep.">
        <title>Molecular characterization of firefly nuptial gifts: a multi-omics approach sheds light on postcopulatory sexual selection.</title>
        <authorList>
            <person name="Al-Wathiqui N."/>
            <person name="Fallon T.R."/>
            <person name="South A."/>
            <person name="Weng J.K."/>
            <person name="Lewis S.M."/>
        </authorList>
    </citation>
    <scope>NUCLEOTIDE SEQUENCE</scope>
</reference>
<dbReference type="InterPro" id="IPR023796">
    <property type="entry name" value="Serpin_dom"/>
</dbReference>
<dbReference type="InterPro" id="IPR042185">
    <property type="entry name" value="Serpin_sf_2"/>
</dbReference>
<sequence>MKLQILLLGITSVYCLDSSFRDANRQFTTKLYKELVEQKQEKLLVSPMAIQIIFSLLRAGSGGLTSEELSDALSLPRDDKAQDDMVKGVLEAYKTVQGDHYQLTLANKIYVQEDVELKASYKSKAVDVFGADVENVDFKKKENAMAVINKWVDCKTKHTIPEIVTKDDLNDALRLILLNTVYFQAPWRQRFHEPSQKPFFVDSSNTVNVDMMSDRDLYEYHESDELKAKFLKIPYRVNGMSMVMALPNEKDGLGELEKRLGDILALPKFSYNVVIVSFPKFQFDATIKLKPILNAMGIKDAFTSSANFSGISESASLSVSDAIQKNHIEVNEKGTIASSATAVLLFEYSGLVEVEPPKEFKADHPFIFFIESEAGILFIGKFTGH</sequence>
<feature type="signal peptide" evidence="5">
    <location>
        <begin position="1"/>
        <end position="15"/>
    </location>
</feature>
<organism evidence="7">
    <name type="scientific">Photinus pyralis</name>
    <name type="common">Common eastern firefly</name>
    <name type="synonym">Lampyris pyralis</name>
    <dbReference type="NCBI Taxonomy" id="7054"/>
    <lineage>
        <taxon>Eukaryota</taxon>
        <taxon>Metazoa</taxon>
        <taxon>Ecdysozoa</taxon>
        <taxon>Arthropoda</taxon>
        <taxon>Hexapoda</taxon>
        <taxon>Insecta</taxon>
        <taxon>Pterygota</taxon>
        <taxon>Neoptera</taxon>
        <taxon>Endopterygota</taxon>
        <taxon>Coleoptera</taxon>
        <taxon>Polyphaga</taxon>
        <taxon>Elateriformia</taxon>
        <taxon>Elateroidea</taxon>
        <taxon>Lampyridae</taxon>
        <taxon>Lampyrinae</taxon>
        <taxon>Photinus</taxon>
    </lineage>
</organism>
<keyword evidence="5" id="KW-0732">Signal</keyword>
<dbReference type="EMBL" id="VVIM01000008">
    <property type="protein sequence ID" value="KAB0794846.1"/>
    <property type="molecule type" value="Genomic_DNA"/>
</dbReference>
<gene>
    <name evidence="8" type="ORF">PPYR_11685</name>
</gene>
<dbReference type="Gene3D" id="3.30.497.10">
    <property type="entry name" value="Antithrombin, subunit I, domain 2"/>
    <property type="match status" value="1"/>
</dbReference>
<dbReference type="EMBL" id="GEZM01058204">
    <property type="protein sequence ID" value="JAV71797.1"/>
    <property type="molecule type" value="Transcribed_RNA"/>
</dbReference>
<dbReference type="InterPro" id="IPR000215">
    <property type="entry name" value="Serpin_fam"/>
</dbReference>
<dbReference type="InterPro" id="IPR036186">
    <property type="entry name" value="Serpin_sf"/>
</dbReference>
<feature type="chain" id="PRO_5033289647" description="Serpin domain-containing protein" evidence="5">
    <location>
        <begin position="16"/>
        <end position="385"/>
    </location>
</feature>
<evidence type="ECO:0000313" key="9">
    <source>
        <dbReference type="Proteomes" id="UP000327044"/>
    </source>
</evidence>
<name>A0A1Y1LLC4_PHOPY</name>
<dbReference type="GO" id="GO:0004867">
    <property type="term" value="F:serine-type endopeptidase inhibitor activity"/>
    <property type="evidence" value="ECO:0007669"/>
    <property type="project" value="UniProtKB-KW"/>
</dbReference>
<dbReference type="PROSITE" id="PS00284">
    <property type="entry name" value="SERPIN"/>
    <property type="match status" value="1"/>
</dbReference>
<proteinExistence type="inferred from homology"/>
<reference evidence="8 9" key="2">
    <citation type="journal article" date="2018" name="Elife">
        <title>Firefly genomes illuminate parallel origins of bioluminescence in beetles.</title>
        <authorList>
            <person name="Fallon T.R."/>
            <person name="Lower S.E."/>
            <person name="Chang C.H."/>
            <person name="Bessho-Uehara M."/>
            <person name="Martin G.J."/>
            <person name="Bewick A.J."/>
            <person name="Behringer M."/>
            <person name="Debat H.J."/>
            <person name="Wong I."/>
            <person name="Day J.C."/>
            <person name="Suvorov A."/>
            <person name="Silva C.J."/>
            <person name="Stanger-Hall K.F."/>
            <person name="Hall D.W."/>
            <person name="Schmitz R.J."/>
            <person name="Nelson D.R."/>
            <person name="Lewis S.M."/>
            <person name="Shigenobu S."/>
            <person name="Bybee S.M."/>
            <person name="Larracuente A.M."/>
            <person name="Oba Y."/>
            <person name="Weng J.K."/>
        </authorList>
    </citation>
    <scope>NUCLEOTIDE SEQUENCE [LARGE SCALE GENOMIC DNA]</scope>
    <source>
        <strain evidence="8">1611_PpyrPB1</strain>
        <tissue evidence="8">Whole body</tissue>
    </source>
</reference>
<evidence type="ECO:0000256" key="4">
    <source>
        <dbReference type="RuleBase" id="RU000411"/>
    </source>
</evidence>
<keyword evidence="2" id="KW-0646">Protease inhibitor</keyword>
<dbReference type="GO" id="GO:0005615">
    <property type="term" value="C:extracellular space"/>
    <property type="evidence" value="ECO:0007669"/>
    <property type="project" value="InterPro"/>
</dbReference>
<keyword evidence="3" id="KW-0722">Serine protease inhibitor</keyword>
<keyword evidence="9" id="KW-1185">Reference proteome</keyword>
<feature type="domain" description="Serpin" evidence="6">
    <location>
        <begin position="29"/>
        <end position="385"/>
    </location>
</feature>
<dbReference type="SUPFAM" id="SSF56574">
    <property type="entry name" value="Serpins"/>
    <property type="match status" value="1"/>
</dbReference>
<dbReference type="InParanoid" id="A0A1Y1LLC4"/>
<evidence type="ECO:0000256" key="5">
    <source>
        <dbReference type="SAM" id="SignalP"/>
    </source>
</evidence>
<accession>A0A1Y1LLC4</accession>
<evidence type="ECO:0000259" key="6">
    <source>
        <dbReference type="SMART" id="SM00093"/>
    </source>
</evidence>
<evidence type="ECO:0000256" key="1">
    <source>
        <dbReference type="ARBA" id="ARBA00009500"/>
    </source>
</evidence>
<dbReference type="Pfam" id="PF00079">
    <property type="entry name" value="Serpin"/>
    <property type="match status" value="1"/>
</dbReference>
<evidence type="ECO:0000313" key="7">
    <source>
        <dbReference type="EMBL" id="JAV71797.1"/>
    </source>
</evidence>
<dbReference type="Gene3D" id="2.30.39.10">
    <property type="entry name" value="Alpha-1-antitrypsin, domain 1"/>
    <property type="match status" value="1"/>
</dbReference>
<evidence type="ECO:0000256" key="3">
    <source>
        <dbReference type="ARBA" id="ARBA00022900"/>
    </source>
</evidence>
<comment type="similarity">
    <text evidence="1 4">Belongs to the serpin family.</text>
</comment>
<protein>
    <recommendedName>
        <fullName evidence="6">Serpin domain-containing protein</fullName>
    </recommendedName>
</protein>
<dbReference type="InterPro" id="IPR023795">
    <property type="entry name" value="Serpin_CS"/>
</dbReference>
<dbReference type="AlphaFoldDB" id="A0A1Y1LLC4"/>
<dbReference type="InterPro" id="IPR042178">
    <property type="entry name" value="Serpin_sf_1"/>
</dbReference>
<evidence type="ECO:0000256" key="2">
    <source>
        <dbReference type="ARBA" id="ARBA00022690"/>
    </source>
</evidence>
<dbReference type="SMART" id="SM00093">
    <property type="entry name" value="SERPIN"/>
    <property type="match status" value="1"/>
</dbReference>
<dbReference type="OrthoDB" id="671595at2759"/>
<dbReference type="PANTHER" id="PTHR11461">
    <property type="entry name" value="SERINE PROTEASE INHIBITOR, SERPIN"/>
    <property type="match status" value="1"/>
</dbReference>
<evidence type="ECO:0000313" key="8">
    <source>
        <dbReference type="EMBL" id="KAB0794846.1"/>
    </source>
</evidence>